<dbReference type="Gene3D" id="3.30.497.10">
    <property type="entry name" value="Antithrombin, subunit I, domain 2"/>
    <property type="match status" value="1"/>
</dbReference>
<protein>
    <submittedName>
        <fullName evidence="3">Serpin family protein</fullName>
    </submittedName>
</protein>
<dbReference type="RefSeq" id="WP_377069234.1">
    <property type="nucleotide sequence ID" value="NZ_JBHSJJ010000024.1"/>
</dbReference>
<organism evidence="3 4">
    <name type="scientific">Negadavirga shengliensis</name>
    <dbReference type="NCBI Taxonomy" id="1389218"/>
    <lineage>
        <taxon>Bacteria</taxon>
        <taxon>Pseudomonadati</taxon>
        <taxon>Bacteroidota</taxon>
        <taxon>Cytophagia</taxon>
        <taxon>Cytophagales</taxon>
        <taxon>Cyclobacteriaceae</taxon>
        <taxon>Negadavirga</taxon>
    </lineage>
</organism>
<sequence length="417" mass="47495">MKKWYNLILVSVSFYLVSCDWGGAQDENITPNLRTLQAYEKEMVFSSSQFAIDLFHQLQEAGHPNQFYSPYSIHQALSMAMNGNEGEVLDEFVALLRYEGMSLEEANKAAKELTQFLLDVDPKVKMSIANAIWYKQEFEVHPAFKESVTNYYQAEVAGLDMLNPQSPNIINQWVEAKTHGLIKDLIDQIPANAVMYLVNAIYFKGDWKYRFQASKTQKAPFHVSPSQQVQVDMMQMEGASAFRHYSEGDLQYLEIPYSTGQYNMGIITAESHNLDELVAGFTFEDLEKWRENAQEANFILKMPKFKMSYKMDNMKEDLIDMGLKKPFAPDPENFTKLFDHPTEPMYISRVIHDAIIEVDEKGTEAAAATAVEVGLVSAGPHTPRPFVLDKPFVFFIQENHSGAILFMGKLGNPQLLE</sequence>
<evidence type="ECO:0000313" key="3">
    <source>
        <dbReference type="EMBL" id="MFC4874918.1"/>
    </source>
</evidence>
<feature type="domain" description="Serpin" evidence="2">
    <location>
        <begin position="52"/>
        <end position="413"/>
    </location>
</feature>
<keyword evidence="4" id="KW-1185">Reference proteome</keyword>
<evidence type="ECO:0000259" key="2">
    <source>
        <dbReference type="SMART" id="SM00093"/>
    </source>
</evidence>
<dbReference type="InterPro" id="IPR000215">
    <property type="entry name" value="Serpin_fam"/>
</dbReference>
<reference evidence="4" key="1">
    <citation type="journal article" date="2019" name="Int. J. Syst. Evol. Microbiol.">
        <title>The Global Catalogue of Microorganisms (GCM) 10K type strain sequencing project: providing services to taxonomists for standard genome sequencing and annotation.</title>
        <authorList>
            <consortium name="The Broad Institute Genomics Platform"/>
            <consortium name="The Broad Institute Genome Sequencing Center for Infectious Disease"/>
            <person name="Wu L."/>
            <person name="Ma J."/>
        </authorList>
    </citation>
    <scope>NUCLEOTIDE SEQUENCE [LARGE SCALE GENOMIC DNA]</scope>
    <source>
        <strain evidence="4">CGMCC 4.7466</strain>
    </source>
</reference>
<comment type="caution">
    <text evidence="3">The sequence shown here is derived from an EMBL/GenBank/DDBJ whole genome shotgun (WGS) entry which is preliminary data.</text>
</comment>
<dbReference type="PANTHER" id="PTHR11461">
    <property type="entry name" value="SERINE PROTEASE INHIBITOR, SERPIN"/>
    <property type="match status" value="1"/>
</dbReference>
<dbReference type="PROSITE" id="PS00284">
    <property type="entry name" value="SERPIN"/>
    <property type="match status" value="1"/>
</dbReference>
<evidence type="ECO:0000256" key="1">
    <source>
        <dbReference type="RuleBase" id="RU000411"/>
    </source>
</evidence>
<dbReference type="InterPro" id="IPR023795">
    <property type="entry name" value="Serpin_CS"/>
</dbReference>
<dbReference type="PANTHER" id="PTHR11461:SF211">
    <property type="entry name" value="GH10112P-RELATED"/>
    <property type="match status" value="1"/>
</dbReference>
<evidence type="ECO:0000313" key="4">
    <source>
        <dbReference type="Proteomes" id="UP001595818"/>
    </source>
</evidence>
<dbReference type="CDD" id="cd19588">
    <property type="entry name" value="serpin_miropin-like"/>
    <property type="match status" value="1"/>
</dbReference>
<dbReference type="InterPro" id="IPR042185">
    <property type="entry name" value="Serpin_sf_2"/>
</dbReference>
<dbReference type="SMART" id="SM00093">
    <property type="entry name" value="SERPIN"/>
    <property type="match status" value="1"/>
</dbReference>
<dbReference type="Proteomes" id="UP001595818">
    <property type="component" value="Unassembled WGS sequence"/>
</dbReference>
<dbReference type="InterPro" id="IPR042178">
    <property type="entry name" value="Serpin_sf_1"/>
</dbReference>
<dbReference type="Gene3D" id="2.30.39.10">
    <property type="entry name" value="Alpha-1-antitrypsin, domain 1"/>
    <property type="match status" value="1"/>
</dbReference>
<proteinExistence type="inferred from homology"/>
<dbReference type="Pfam" id="PF00079">
    <property type="entry name" value="Serpin"/>
    <property type="match status" value="1"/>
</dbReference>
<comment type="similarity">
    <text evidence="1">Belongs to the serpin family.</text>
</comment>
<accession>A0ABV9T928</accession>
<name>A0ABV9T928_9BACT</name>
<gene>
    <name evidence="3" type="ORF">ACFPFU_24655</name>
</gene>
<dbReference type="InterPro" id="IPR036186">
    <property type="entry name" value="Serpin_sf"/>
</dbReference>
<dbReference type="EMBL" id="JBHSJJ010000024">
    <property type="protein sequence ID" value="MFC4874918.1"/>
    <property type="molecule type" value="Genomic_DNA"/>
</dbReference>
<dbReference type="InterPro" id="IPR023796">
    <property type="entry name" value="Serpin_dom"/>
</dbReference>
<dbReference type="SUPFAM" id="SSF56574">
    <property type="entry name" value="Serpins"/>
    <property type="match status" value="1"/>
</dbReference>